<evidence type="ECO:0000313" key="2">
    <source>
        <dbReference type="Proteomes" id="UP000886611"/>
    </source>
</evidence>
<dbReference type="PANTHER" id="PTHR23227">
    <property type="entry name" value="BUCENTAUR RELATED"/>
    <property type="match status" value="1"/>
</dbReference>
<gene>
    <name evidence="1" type="primary">Zdhhc14</name>
    <name evidence="1" type="ORF">GTO96_0015090</name>
</gene>
<accession>A0A8X7XEK7</accession>
<evidence type="ECO:0000313" key="1">
    <source>
        <dbReference type="EMBL" id="KAG2467630.1"/>
    </source>
</evidence>
<reference evidence="1 2" key="1">
    <citation type="journal article" date="2021" name="Cell">
        <title>Tracing the genetic footprints of vertebrate landing in non-teleost ray-finned fishes.</title>
        <authorList>
            <person name="Bi X."/>
            <person name="Wang K."/>
            <person name="Yang L."/>
            <person name="Pan H."/>
            <person name="Jiang H."/>
            <person name="Wei Q."/>
            <person name="Fang M."/>
            <person name="Yu H."/>
            <person name="Zhu C."/>
            <person name="Cai Y."/>
            <person name="He Y."/>
            <person name="Gan X."/>
            <person name="Zeng H."/>
            <person name="Yu D."/>
            <person name="Zhu Y."/>
            <person name="Jiang H."/>
            <person name="Qiu Q."/>
            <person name="Yang H."/>
            <person name="Zhang Y.E."/>
            <person name="Wang W."/>
            <person name="Zhu M."/>
            <person name="He S."/>
            <person name="Zhang G."/>
        </authorList>
    </citation>
    <scope>NUCLEOTIDE SEQUENCE [LARGE SCALE GENOMIC DNA]</scope>
    <source>
        <strain evidence="1">Bchr_013</strain>
    </source>
</reference>
<sequence>MNSVPKGQKVVIGADFNGHVGEGNSRDEEVMGRYGVKERNEEGQRIVDFAKRMDMAVVNTYFKKREEHRVRYKSGGRCTQVDYILCRRVDLKEIEDCKVVAGESVFKQHRMGVCRMTLEIKKRKRVRAEPRIKWWTLKRKTARFSLGRSLIDRRGYIQPDTPQSVAPSNGITMYGATQFQSNMCDQDQCIQSTKFVLQAAATPLLQTDSNYSSDEPPLPGKTTLSVPCGTLPLGQPTPPTSTPNLTSEAMLADMLQRREEQDGHHFLTPEEAPSPPGMLSIGSTLTHSHTMHIFNPASQDSLHEDSVRGLVKLSSV</sequence>
<dbReference type="InterPro" id="IPR027124">
    <property type="entry name" value="Swc5/CFDP1/2"/>
</dbReference>
<dbReference type="Proteomes" id="UP000886611">
    <property type="component" value="Unassembled WGS sequence"/>
</dbReference>
<dbReference type="EMBL" id="JAATIS010000485">
    <property type="protein sequence ID" value="KAG2467630.1"/>
    <property type="molecule type" value="Genomic_DNA"/>
</dbReference>
<keyword evidence="2" id="KW-1185">Reference proteome</keyword>
<dbReference type="Gene3D" id="3.60.10.10">
    <property type="entry name" value="Endonuclease/exonuclease/phosphatase"/>
    <property type="match status" value="1"/>
</dbReference>
<comment type="caution">
    <text evidence="1">The sequence shown here is derived from an EMBL/GenBank/DDBJ whole genome shotgun (WGS) entry which is preliminary data.</text>
</comment>
<organism evidence="1 2">
    <name type="scientific">Polypterus senegalus</name>
    <name type="common">Senegal bichir</name>
    <dbReference type="NCBI Taxonomy" id="55291"/>
    <lineage>
        <taxon>Eukaryota</taxon>
        <taxon>Metazoa</taxon>
        <taxon>Chordata</taxon>
        <taxon>Craniata</taxon>
        <taxon>Vertebrata</taxon>
        <taxon>Euteleostomi</taxon>
        <taxon>Actinopterygii</taxon>
        <taxon>Polypteriformes</taxon>
        <taxon>Polypteridae</taxon>
        <taxon>Polypterus</taxon>
    </lineage>
</organism>
<dbReference type="PANTHER" id="PTHR23227:SF83">
    <property type="entry name" value="ENDONUCLEASE_EXONUCLEASE_PHOSPHATASE DOMAIN-CONTAINING PROTEIN"/>
    <property type="match status" value="1"/>
</dbReference>
<proteinExistence type="predicted"/>
<protein>
    <submittedName>
        <fullName evidence="1">ZDH14 palmitoyltransferase</fullName>
    </submittedName>
</protein>
<dbReference type="AlphaFoldDB" id="A0A8X7XEK7"/>
<name>A0A8X7XEK7_POLSE</name>
<feature type="non-terminal residue" evidence="1">
    <location>
        <position position="316"/>
    </location>
</feature>
<dbReference type="InterPro" id="IPR036691">
    <property type="entry name" value="Endo/exonu/phosph_ase_sf"/>
</dbReference>
<feature type="non-terminal residue" evidence="1">
    <location>
        <position position="1"/>
    </location>
</feature>